<sequence>MTKQYINIGIAGLSIHDSDELKHKISNILPQHINIQWKTASDINLDCLFIHEHFFETEGIQRILNTKHFPWLKIAKDLERSGKVSNNTLYLPLQDTYELNRWVDHHILQSNQKPVEDIDIVPVMNSKLPANHTYTESYFKDMSKRDSNAKLHLSDDNGSIAVIKPSKNLVWLNPNHPIKHTDFSFNYDLASTNDLLKVSRKESVILQDWLWNLFWNSSDFYQIAPEDGHYKILFWPKPDDSINRKKIFQMSACFIQGAKMSKIAEQHDIPMLMIRRFIAANMAAGNLEKINVWDKHYTPPEKAEKTEQQNFIKSFFGKIRSKFGF</sequence>
<evidence type="ECO:0000313" key="2">
    <source>
        <dbReference type="EMBL" id="QGA11787.1"/>
    </source>
</evidence>
<dbReference type="EMBL" id="WITK01000003">
    <property type="protein sequence ID" value="MQW91307.1"/>
    <property type="molecule type" value="Genomic_DNA"/>
</dbReference>
<dbReference type="Proteomes" id="UP000480556">
    <property type="component" value="Unassembled WGS sequence"/>
</dbReference>
<reference evidence="3 4" key="1">
    <citation type="submission" date="2019-10" db="EMBL/GenBank/DDBJ databases">
        <authorList>
            <person name="Dong K."/>
        </authorList>
    </citation>
    <scope>NUCLEOTIDE SEQUENCE [LARGE SCALE GENOMIC DNA]</scope>
    <source>
        <strain evidence="2">Dk386</strain>
        <strain evidence="3">dk386</strain>
        <strain evidence="4">dk771</strain>
        <strain evidence="1">Dk771</strain>
    </source>
</reference>
<dbReference type="Proteomes" id="UP000327478">
    <property type="component" value="Chromosome"/>
</dbReference>
<gene>
    <name evidence="2" type="ORF">GFH30_10525</name>
    <name evidence="1" type="ORF">GHJ48_02620</name>
</gene>
<dbReference type="AlphaFoldDB" id="A0A5Q0P3P5"/>
<accession>A0A5Q0P3P5</accession>
<organism evidence="1 4">
    <name type="scientific">Acinetobacter wanghuae</name>
    <dbReference type="NCBI Taxonomy" id="2662362"/>
    <lineage>
        <taxon>Bacteria</taxon>
        <taxon>Pseudomonadati</taxon>
        <taxon>Pseudomonadota</taxon>
        <taxon>Gammaproteobacteria</taxon>
        <taxon>Moraxellales</taxon>
        <taxon>Moraxellaceae</taxon>
        <taxon>Acinetobacter</taxon>
    </lineage>
</organism>
<protein>
    <submittedName>
        <fullName evidence="1">Uncharacterized protein</fullName>
    </submittedName>
</protein>
<keyword evidence="3" id="KW-1185">Reference proteome</keyword>
<dbReference type="EMBL" id="CP045650">
    <property type="protein sequence ID" value="QGA11787.1"/>
    <property type="molecule type" value="Genomic_DNA"/>
</dbReference>
<proteinExistence type="predicted"/>
<dbReference type="RefSeq" id="WP_153372443.1">
    <property type="nucleotide sequence ID" value="NZ_CP045650.1"/>
</dbReference>
<evidence type="ECO:0000313" key="1">
    <source>
        <dbReference type="EMBL" id="MQW91307.1"/>
    </source>
</evidence>
<evidence type="ECO:0000313" key="4">
    <source>
        <dbReference type="Proteomes" id="UP000480556"/>
    </source>
</evidence>
<name>A0A5Q0P3P5_9GAMM</name>
<evidence type="ECO:0000313" key="3">
    <source>
        <dbReference type="Proteomes" id="UP000327478"/>
    </source>
</evidence>